<dbReference type="RefSeq" id="WP_002460576.1">
    <property type="nucleotide sequence ID" value="NZ_AP021848.1"/>
</dbReference>
<dbReference type="SUPFAM" id="SSF140652">
    <property type="entry name" value="YozE-like"/>
    <property type="match status" value="1"/>
</dbReference>
<evidence type="ECO:0000313" key="4">
    <source>
        <dbReference type="Proteomes" id="UP000293637"/>
    </source>
</evidence>
<protein>
    <recommendedName>
        <fullName evidence="1">YozE SAM-like domain-containing protein</fullName>
    </recommendedName>
</protein>
<sequence length="89" mass="10584">MTFYDYMQNFVGDQTPLGELAHYLNKDCQFPKHEKTTDNILSYFIDEIELDDEHLETVKRSLSLYEQQTVHFSLVDHIKTEPKENVNED</sequence>
<accession>A0A292DI53</accession>
<reference evidence="2 5" key="2">
    <citation type="submission" date="2019-07" db="EMBL/GenBank/DDBJ databases">
        <title>Comparative genome analysis of staphylococcus lugdunensis shows clonal complex-dependent diversity of the putative virulence factor, ess/type vii locus.</title>
        <authorList>
            <person name="Lebeurre J."/>
            <person name="Dahyot S."/>
            <person name="Diene S."/>
            <person name="Paulay A."/>
            <person name="Aubourg M."/>
            <person name="Argemi X."/>
            <person name="Giard J.-C."/>
            <person name="Tournier I."/>
            <person name="Francois P."/>
            <person name="Pestel-Caron M."/>
        </authorList>
    </citation>
    <scope>NUCLEOTIDE SEQUENCE [LARGE SCALE GENOMIC DNA]</scope>
    <source>
        <strain evidence="2 5">SL13</strain>
    </source>
</reference>
<dbReference type="Proteomes" id="UP000325462">
    <property type="component" value="Chromosome"/>
</dbReference>
<dbReference type="InterPro" id="IPR023089">
    <property type="entry name" value="YozE_SAM-like"/>
</dbReference>
<evidence type="ECO:0000313" key="5">
    <source>
        <dbReference type="Proteomes" id="UP000325462"/>
    </source>
</evidence>
<dbReference type="EMBL" id="SCHB01000001">
    <property type="protein sequence ID" value="TBW73663.1"/>
    <property type="molecule type" value="Genomic_DNA"/>
</dbReference>
<evidence type="ECO:0000313" key="3">
    <source>
        <dbReference type="EMBL" id="TBW73663.1"/>
    </source>
</evidence>
<name>A0A292DI53_STALU</name>
<dbReference type="GeneID" id="58091091"/>
<dbReference type="AlphaFoldDB" id="A0A292DI53"/>
<reference evidence="3 4" key="1">
    <citation type="journal article" date="2019" name="Sci. Transl. Med.">
        <title>Quorum sensing between bacterial species on the skin protects against epidermal injury in atopic dermatitis.</title>
        <authorList>
            <person name="Williams M.R."/>
        </authorList>
    </citation>
    <scope>NUCLEOTIDE SEQUENCE [LARGE SCALE GENOMIC DNA]</scope>
    <source>
        <strain evidence="3 4">E7</strain>
    </source>
</reference>
<feature type="domain" description="YozE SAM-like" evidence="1">
    <location>
        <begin position="2"/>
        <end position="67"/>
    </location>
</feature>
<dbReference type="EMBL" id="CP041722">
    <property type="protein sequence ID" value="QEX37715.1"/>
    <property type="molecule type" value="Genomic_DNA"/>
</dbReference>
<dbReference type="Gene3D" id="1.10.150.260">
    <property type="entry name" value="YozE SAM-like"/>
    <property type="match status" value="1"/>
</dbReference>
<proteinExistence type="predicted"/>
<dbReference type="OMA" id="MSFYHFI"/>
<dbReference type="Proteomes" id="UP000293637">
    <property type="component" value="Unassembled WGS sequence"/>
</dbReference>
<gene>
    <name evidence="3" type="ORF">EQ812_02325</name>
    <name evidence="2" type="ORF">FO454_01810</name>
</gene>
<dbReference type="InterPro" id="IPR036806">
    <property type="entry name" value="YozE_SAM-like_sf"/>
</dbReference>
<evidence type="ECO:0000259" key="1">
    <source>
        <dbReference type="Pfam" id="PF06855"/>
    </source>
</evidence>
<organism evidence="3 4">
    <name type="scientific">Staphylococcus lugdunensis</name>
    <dbReference type="NCBI Taxonomy" id="28035"/>
    <lineage>
        <taxon>Bacteria</taxon>
        <taxon>Bacillati</taxon>
        <taxon>Bacillota</taxon>
        <taxon>Bacilli</taxon>
        <taxon>Bacillales</taxon>
        <taxon>Staphylococcaceae</taxon>
        <taxon>Staphylococcus</taxon>
    </lineage>
</organism>
<dbReference type="Pfam" id="PF06855">
    <property type="entry name" value="YozE_SAM_like"/>
    <property type="match status" value="1"/>
</dbReference>
<keyword evidence="5" id="KW-1185">Reference proteome</keyword>
<evidence type="ECO:0000313" key="2">
    <source>
        <dbReference type="EMBL" id="QEX37715.1"/>
    </source>
</evidence>